<comment type="caution">
    <text evidence="6">The sequence shown here is derived from an EMBL/GenBank/DDBJ whole genome shotgun (WGS) entry which is preliminary data.</text>
</comment>
<evidence type="ECO:0000256" key="2">
    <source>
        <dbReference type="ARBA" id="ARBA00023125"/>
    </source>
</evidence>
<accession>A0ABU4JR69</accession>
<evidence type="ECO:0000313" key="6">
    <source>
        <dbReference type="EMBL" id="MDW8800474.1"/>
    </source>
</evidence>
<feature type="domain" description="HTH merR-type" evidence="5">
    <location>
        <begin position="2"/>
        <end position="71"/>
    </location>
</feature>
<dbReference type="Pfam" id="PF07739">
    <property type="entry name" value="TipAS"/>
    <property type="match status" value="1"/>
</dbReference>
<reference evidence="6 7" key="1">
    <citation type="submission" date="2023-04" db="EMBL/GenBank/DDBJ databases">
        <title>Clostridium tannerae sp. nov., isolated from the fecal material of an alpaca.</title>
        <authorList>
            <person name="Miller S."/>
            <person name="Hendry M."/>
            <person name="King J."/>
            <person name="Sankaranarayanan K."/>
            <person name="Lawson P.A."/>
        </authorList>
    </citation>
    <scope>NUCLEOTIDE SEQUENCE [LARGE SCALE GENOMIC DNA]</scope>
    <source>
        <strain evidence="6 7">A1-XYC3</strain>
    </source>
</reference>
<dbReference type="Proteomes" id="UP001281656">
    <property type="component" value="Unassembled WGS sequence"/>
</dbReference>
<protein>
    <submittedName>
        <fullName evidence="6">MerR family transcriptional regulator</fullName>
    </submittedName>
</protein>
<dbReference type="PRINTS" id="PR00040">
    <property type="entry name" value="HTHMERR"/>
</dbReference>
<dbReference type="Gene3D" id="1.10.490.50">
    <property type="entry name" value="Antibiotic binding domain of TipA-like multidrug resistance regulators"/>
    <property type="match status" value="1"/>
</dbReference>
<dbReference type="PANTHER" id="PTHR30204">
    <property type="entry name" value="REDOX-CYCLING DRUG-SENSING TRANSCRIPTIONAL ACTIVATOR SOXR"/>
    <property type="match status" value="1"/>
</dbReference>
<dbReference type="PANTHER" id="PTHR30204:SF90">
    <property type="entry name" value="HTH-TYPE TRANSCRIPTIONAL ACTIVATOR MTA"/>
    <property type="match status" value="1"/>
</dbReference>
<dbReference type="Gene3D" id="1.10.1660.10">
    <property type="match status" value="1"/>
</dbReference>
<dbReference type="PROSITE" id="PS50937">
    <property type="entry name" value="HTH_MERR_2"/>
    <property type="match status" value="1"/>
</dbReference>
<keyword evidence="4" id="KW-0804">Transcription</keyword>
<dbReference type="CDD" id="cd01106">
    <property type="entry name" value="HTH_TipAL-Mta"/>
    <property type="match status" value="1"/>
</dbReference>
<dbReference type="InterPro" id="IPR009061">
    <property type="entry name" value="DNA-bd_dom_put_sf"/>
</dbReference>
<sequence length="248" mass="29323">MLYTVKDIAKLTGVTVKTLHHYHKIGLLEPCDISEAGYRLYGINELERLQQILFYRELDFSLKDIKTALEDEPSRLSCLTKQQELLFARKQRLERLLKTLDDSIILTRKGEIMDKSAMFQGFNREEWKEALKEQGEHLKEKYDYDMMKENNFEVDEMNEKAKEAQNFMTKVAEALREGWKPSDERLQKILEEHIRFLNNNGTEVDAKTFSMQTRFFLEDDFHRNMLESQQIGFSYYLCIAAEMYAAGK</sequence>
<evidence type="ECO:0000259" key="5">
    <source>
        <dbReference type="PROSITE" id="PS50937"/>
    </source>
</evidence>
<dbReference type="EMBL" id="JARUJP010000004">
    <property type="protein sequence ID" value="MDW8800474.1"/>
    <property type="molecule type" value="Genomic_DNA"/>
</dbReference>
<evidence type="ECO:0000256" key="3">
    <source>
        <dbReference type="ARBA" id="ARBA00023159"/>
    </source>
</evidence>
<dbReference type="SMART" id="SM00422">
    <property type="entry name" value="HTH_MERR"/>
    <property type="match status" value="1"/>
</dbReference>
<dbReference type="SUPFAM" id="SSF46955">
    <property type="entry name" value="Putative DNA-binding domain"/>
    <property type="match status" value="1"/>
</dbReference>
<evidence type="ECO:0000313" key="7">
    <source>
        <dbReference type="Proteomes" id="UP001281656"/>
    </source>
</evidence>
<keyword evidence="3" id="KW-0010">Activator</keyword>
<dbReference type="InterPro" id="IPR000551">
    <property type="entry name" value="MerR-type_HTH_dom"/>
</dbReference>
<name>A0ABU4JR69_9CLOT</name>
<dbReference type="InterPro" id="IPR047057">
    <property type="entry name" value="MerR_fam"/>
</dbReference>
<dbReference type="RefSeq" id="WP_318796980.1">
    <property type="nucleotide sequence ID" value="NZ_JARUJP010000004.1"/>
</dbReference>
<keyword evidence="1" id="KW-0805">Transcription regulation</keyword>
<dbReference type="InterPro" id="IPR012925">
    <property type="entry name" value="TipAS_dom"/>
</dbReference>
<dbReference type="Pfam" id="PF13411">
    <property type="entry name" value="MerR_1"/>
    <property type="match status" value="1"/>
</dbReference>
<organism evidence="6 7">
    <name type="scientific">Clostridium tanneri</name>
    <dbReference type="NCBI Taxonomy" id="3037988"/>
    <lineage>
        <taxon>Bacteria</taxon>
        <taxon>Bacillati</taxon>
        <taxon>Bacillota</taxon>
        <taxon>Clostridia</taxon>
        <taxon>Eubacteriales</taxon>
        <taxon>Clostridiaceae</taxon>
        <taxon>Clostridium</taxon>
    </lineage>
</organism>
<dbReference type="InterPro" id="IPR036244">
    <property type="entry name" value="TipA-like_antibiotic-bd"/>
</dbReference>
<dbReference type="SUPFAM" id="SSF89082">
    <property type="entry name" value="Antibiotic binding domain of TipA-like multidrug resistance regulators"/>
    <property type="match status" value="1"/>
</dbReference>
<keyword evidence="2" id="KW-0238">DNA-binding</keyword>
<keyword evidence="7" id="KW-1185">Reference proteome</keyword>
<evidence type="ECO:0000256" key="4">
    <source>
        <dbReference type="ARBA" id="ARBA00023163"/>
    </source>
</evidence>
<evidence type="ECO:0000256" key="1">
    <source>
        <dbReference type="ARBA" id="ARBA00023015"/>
    </source>
</evidence>
<gene>
    <name evidence="6" type="ORF">P8V03_04820</name>
</gene>
<proteinExistence type="predicted"/>